<sequence>KWELKGRGIYKNQLMVLDMLAHNNWERPIYFAITVGTDNFMGLEKYFQLEGLSYRLVPYIANSPDRQTGVVNIDIMYDNLMHKFTWGGLNDPDVYLDETNTRMVMNFRNNFARLAEALYRKNRKDSAIAVIDKCIEEMPKTTAPFSYFSFPLVNTYYLLDANKKGDVILADMIESFLDEFHYLNAIKDKNGIKRNREIAGSVLSNISQLIQRFKLADASYTYSELKGKYFKEKNETKEEISKNDYLINT</sequence>
<protein>
    <recommendedName>
        <fullName evidence="2">DUF2723 domain-containing protein</fullName>
    </recommendedName>
</protein>
<accession>A0A383AYR4</accession>
<dbReference type="PANTHER" id="PTHR16214">
    <property type="entry name" value="TRANSMEMBRANE PROTEIN 260"/>
    <property type="match status" value="1"/>
</dbReference>
<feature type="non-terminal residue" evidence="1">
    <location>
        <position position="249"/>
    </location>
</feature>
<name>A0A383AYR4_9ZZZZ</name>
<reference evidence="1" key="1">
    <citation type="submission" date="2018-05" db="EMBL/GenBank/DDBJ databases">
        <authorList>
            <person name="Lanie J.A."/>
            <person name="Ng W.-L."/>
            <person name="Kazmierczak K.M."/>
            <person name="Andrzejewski T.M."/>
            <person name="Davidsen T.M."/>
            <person name="Wayne K.J."/>
            <person name="Tettelin H."/>
            <person name="Glass J.I."/>
            <person name="Rusch D."/>
            <person name="Podicherti R."/>
            <person name="Tsui H.-C.T."/>
            <person name="Winkler M.E."/>
        </authorList>
    </citation>
    <scope>NUCLEOTIDE SEQUENCE</scope>
</reference>
<feature type="non-terminal residue" evidence="1">
    <location>
        <position position="1"/>
    </location>
</feature>
<evidence type="ECO:0008006" key="2">
    <source>
        <dbReference type="Google" id="ProtNLM"/>
    </source>
</evidence>
<gene>
    <name evidence="1" type="ORF">METZ01_LOCUS465142</name>
</gene>
<dbReference type="InterPro" id="IPR052724">
    <property type="entry name" value="GT117_domain-containing"/>
</dbReference>
<dbReference type="EMBL" id="UINC01195633">
    <property type="protein sequence ID" value="SVE12288.1"/>
    <property type="molecule type" value="Genomic_DNA"/>
</dbReference>
<dbReference type="AlphaFoldDB" id="A0A383AYR4"/>
<evidence type="ECO:0000313" key="1">
    <source>
        <dbReference type="EMBL" id="SVE12288.1"/>
    </source>
</evidence>
<proteinExistence type="predicted"/>
<organism evidence="1">
    <name type="scientific">marine metagenome</name>
    <dbReference type="NCBI Taxonomy" id="408172"/>
    <lineage>
        <taxon>unclassified sequences</taxon>
        <taxon>metagenomes</taxon>
        <taxon>ecological metagenomes</taxon>
    </lineage>
</organism>
<dbReference type="PANTHER" id="PTHR16214:SF3">
    <property type="entry name" value="TRANSMEMBRANE PROTEIN 260"/>
    <property type="match status" value="1"/>
</dbReference>